<evidence type="ECO:0000313" key="2">
    <source>
        <dbReference type="EMBL" id="KPY88697.1"/>
    </source>
</evidence>
<evidence type="ECO:0000313" key="3">
    <source>
        <dbReference type="Proteomes" id="UP000050384"/>
    </source>
</evidence>
<dbReference type="AlphaFoldDB" id="A0A0Q0HHU2"/>
<evidence type="ECO:0000256" key="1">
    <source>
        <dbReference type="SAM" id="MobiDB-lite"/>
    </source>
</evidence>
<dbReference type="EMBL" id="LJRI01000815">
    <property type="protein sequence ID" value="KPY88697.1"/>
    <property type="molecule type" value="Genomic_DNA"/>
</dbReference>
<feature type="region of interest" description="Disordered" evidence="1">
    <location>
        <begin position="217"/>
        <end position="236"/>
    </location>
</feature>
<dbReference type="Proteomes" id="UP000050384">
    <property type="component" value="Unassembled WGS sequence"/>
</dbReference>
<name>A0A0Q0HHU2_PSESX</name>
<proteinExistence type="predicted"/>
<protein>
    <submittedName>
        <fullName evidence="2">RND transporter</fullName>
    </submittedName>
</protein>
<comment type="caution">
    <text evidence="2">The sequence shown here is derived from an EMBL/GenBank/DDBJ whole genome shotgun (WGS) entry which is preliminary data.</text>
</comment>
<gene>
    <name evidence="2" type="ORF">ALO94_200325</name>
</gene>
<accession>A0A0Q0HHU2</accession>
<sequence>MPFIEPSEHFFRQRQTAGGGRQLGCIIGSRRVAQGGNRLAARLAGRASGCTGEAIGDVAGAARNAAQAGRTACCQVTSAAIQQFLTLSTCLARFALRTSRCCPEAILRVHGFGKFVEFTHLQLQFQGDRFQRLGAQLLQVGGLGGEVDVIATIQATTELQRNALGAVLLDGCQLIAEQFQPLAGSQALCAVRGLFQLGQLLVDAGQPLPVVLERQGLPADEGQPGEQRHCNGNRANRPVAAVA</sequence>
<organism evidence="2 3">
    <name type="scientific">Pseudomonas syringae pv. spinaceae</name>
    <dbReference type="NCBI Taxonomy" id="264459"/>
    <lineage>
        <taxon>Bacteria</taxon>
        <taxon>Pseudomonadati</taxon>
        <taxon>Pseudomonadota</taxon>
        <taxon>Gammaproteobacteria</taxon>
        <taxon>Pseudomonadales</taxon>
        <taxon>Pseudomonadaceae</taxon>
        <taxon>Pseudomonas</taxon>
        <taxon>Pseudomonas syringae</taxon>
    </lineage>
</organism>
<reference evidence="2 3" key="1">
    <citation type="submission" date="2015-09" db="EMBL/GenBank/DDBJ databases">
        <title>Genome announcement of multiple Pseudomonas syringae strains.</title>
        <authorList>
            <person name="Thakur S."/>
            <person name="Wang P.W."/>
            <person name="Gong Y."/>
            <person name="Weir B.S."/>
            <person name="Guttman D.S."/>
        </authorList>
    </citation>
    <scope>NUCLEOTIDE SEQUENCE [LARGE SCALE GENOMIC DNA]</scope>
    <source>
        <strain evidence="2 3">ICMP16929</strain>
    </source>
</reference>